<evidence type="ECO:0000256" key="7">
    <source>
        <dbReference type="ARBA" id="ARBA00023224"/>
    </source>
</evidence>
<keyword evidence="3 8" id="KW-1133">Transmembrane helix</keyword>
<dbReference type="GO" id="GO:0004930">
    <property type="term" value="F:G protein-coupled receptor activity"/>
    <property type="evidence" value="ECO:0007669"/>
    <property type="project" value="UniProtKB-KW"/>
</dbReference>
<dbReference type="AlphaFoldDB" id="A0A815R647"/>
<keyword evidence="2 8" id="KW-0812">Transmembrane</keyword>
<feature type="transmembrane region" description="Helical" evidence="8">
    <location>
        <begin position="147"/>
        <end position="168"/>
    </location>
</feature>
<accession>A0A815R647</accession>
<feature type="transmembrane region" description="Helical" evidence="8">
    <location>
        <begin position="32"/>
        <end position="50"/>
    </location>
</feature>
<feature type="transmembrane region" description="Helical" evidence="8">
    <location>
        <begin position="62"/>
        <end position="85"/>
    </location>
</feature>
<dbReference type="Proteomes" id="UP000663852">
    <property type="component" value="Unassembled WGS sequence"/>
</dbReference>
<evidence type="ECO:0000256" key="2">
    <source>
        <dbReference type="ARBA" id="ARBA00022692"/>
    </source>
</evidence>
<evidence type="ECO:0000256" key="3">
    <source>
        <dbReference type="ARBA" id="ARBA00022989"/>
    </source>
</evidence>
<keyword evidence="4" id="KW-0297">G-protein coupled receptor</keyword>
<dbReference type="InterPro" id="IPR017452">
    <property type="entry name" value="GPCR_Rhodpsn_7TM"/>
</dbReference>
<evidence type="ECO:0000256" key="1">
    <source>
        <dbReference type="ARBA" id="ARBA00004141"/>
    </source>
</evidence>
<dbReference type="CDD" id="cd00637">
    <property type="entry name" value="7tm_classA_rhodopsin-like"/>
    <property type="match status" value="1"/>
</dbReference>
<feature type="transmembrane region" description="Helical" evidence="8">
    <location>
        <begin position="7"/>
        <end position="26"/>
    </location>
</feature>
<protein>
    <recommendedName>
        <fullName evidence="9">G-protein coupled receptors family 1 profile domain-containing protein</fullName>
    </recommendedName>
</protein>
<dbReference type="EMBL" id="CAJNOJ010000512">
    <property type="protein sequence ID" value="CAF1472454.1"/>
    <property type="molecule type" value="Genomic_DNA"/>
</dbReference>
<evidence type="ECO:0000259" key="9">
    <source>
        <dbReference type="PROSITE" id="PS50262"/>
    </source>
</evidence>
<reference evidence="10" key="1">
    <citation type="submission" date="2021-02" db="EMBL/GenBank/DDBJ databases">
        <authorList>
            <person name="Nowell W R."/>
        </authorList>
    </citation>
    <scope>NUCLEOTIDE SEQUENCE</scope>
</reference>
<dbReference type="Gene3D" id="1.20.1070.10">
    <property type="entry name" value="Rhodopsin 7-helix transmembrane proteins"/>
    <property type="match status" value="1"/>
</dbReference>
<keyword evidence="7" id="KW-0807">Transducer</keyword>
<proteinExistence type="predicted"/>
<dbReference type="GO" id="GO:0005886">
    <property type="term" value="C:plasma membrane"/>
    <property type="evidence" value="ECO:0007669"/>
    <property type="project" value="TreeGrafter"/>
</dbReference>
<feature type="transmembrane region" description="Helical" evidence="8">
    <location>
        <begin position="243"/>
        <end position="268"/>
    </location>
</feature>
<evidence type="ECO:0000256" key="6">
    <source>
        <dbReference type="ARBA" id="ARBA00023170"/>
    </source>
</evidence>
<keyword evidence="5 8" id="KW-0472">Membrane</keyword>
<dbReference type="PROSITE" id="PS50262">
    <property type="entry name" value="G_PROTEIN_RECEP_F1_2"/>
    <property type="match status" value="1"/>
</dbReference>
<evidence type="ECO:0000313" key="11">
    <source>
        <dbReference type="Proteomes" id="UP000663852"/>
    </source>
</evidence>
<organism evidence="10 11">
    <name type="scientific">Adineta ricciae</name>
    <name type="common">Rotifer</name>
    <dbReference type="NCBI Taxonomy" id="249248"/>
    <lineage>
        <taxon>Eukaryota</taxon>
        <taxon>Metazoa</taxon>
        <taxon>Spiralia</taxon>
        <taxon>Gnathifera</taxon>
        <taxon>Rotifera</taxon>
        <taxon>Eurotatoria</taxon>
        <taxon>Bdelloidea</taxon>
        <taxon>Adinetida</taxon>
        <taxon>Adinetidae</taxon>
        <taxon>Adineta</taxon>
    </lineage>
</organism>
<feature type="transmembrane region" description="Helical" evidence="8">
    <location>
        <begin position="105"/>
        <end position="126"/>
    </location>
</feature>
<feature type="domain" description="G-protein coupled receptors family 1 profile" evidence="9">
    <location>
        <begin position="44"/>
        <end position="302"/>
    </location>
</feature>
<evidence type="ECO:0000256" key="4">
    <source>
        <dbReference type="ARBA" id="ARBA00023040"/>
    </source>
</evidence>
<evidence type="ECO:0000256" key="5">
    <source>
        <dbReference type="ARBA" id="ARBA00023136"/>
    </source>
</evidence>
<name>A0A815R647_ADIRI</name>
<comment type="caution">
    <text evidence="10">The sequence shown here is derived from an EMBL/GenBank/DDBJ whole genome shotgun (WGS) entry which is preliminary data.</text>
</comment>
<dbReference type="SUPFAM" id="SSF81321">
    <property type="entry name" value="Family A G protein-coupled receptor-like"/>
    <property type="match status" value="1"/>
</dbReference>
<dbReference type="PANTHER" id="PTHR24243">
    <property type="entry name" value="G-PROTEIN COUPLED RECEPTOR"/>
    <property type="match status" value="1"/>
</dbReference>
<dbReference type="PANTHER" id="PTHR24243:SF233">
    <property type="entry name" value="THYROTROPIN-RELEASING HORMONE RECEPTOR"/>
    <property type="match status" value="1"/>
</dbReference>
<gene>
    <name evidence="10" type="ORF">EDS130_LOCUS40885</name>
</gene>
<keyword evidence="6" id="KW-0675">Receptor</keyword>
<comment type="subcellular location">
    <subcellularLocation>
        <location evidence="1">Membrane</location>
        <topology evidence="1">Multi-pass membrane protein</topology>
    </subcellularLocation>
</comment>
<sequence>MTSNSTIINMTISTVTNSVGIIEVIIAKFVNYLPLLFVILGLTGFVGNVSTYLQRELRSNTCCIYSLCGSFADIIHILLNLFANYLKLSHGISAPWLGLTYLCPLQMMSLGFFPHLSLNFLLMAVIDRYASTCRLTSRINRINQLKMVPFCIIITILTSCLASIRSLILYEYRNTSGCTITKPLTNTLLYIFINGLMQPTLMFIFVMLTFRNVRKSRQQVAPISRNTIPNTYRRSRNRFITMIFAQILTTALLSLQLTIMFSLIYIFIGGLSNLKPGTLLYSFYLLSNYCYYLNNAKAFYLSLLTSCVFRETFLQTLFKCRNIWYRHQ</sequence>
<evidence type="ECO:0000313" key="10">
    <source>
        <dbReference type="EMBL" id="CAF1472454.1"/>
    </source>
</evidence>
<feature type="transmembrane region" description="Helical" evidence="8">
    <location>
        <begin position="188"/>
        <end position="210"/>
    </location>
</feature>
<evidence type="ECO:0000256" key="8">
    <source>
        <dbReference type="SAM" id="Phobius"/>
    </source>
</evidence>